<evidence type="ECO:0000313" key="1">
    <source>
        <dbReference type="EMBL" id="QHT14646.1"/>
    </source>
</evidence>
<accession>A0A6C0DCB6</accession>
<name>A0A6C0DCB6_9ZZZZ</name>
<reference evidence="1" key="1">
    <citation type="journal article" date="2020" name="Nature">
        <title>Giant virus diversity and host interactions through global metagenomics.</title>
        <authorList>
            <person name="Schulz F."/>
            <person name="Roux S."/>
            <person name="Paez-Espino D."/>
            <person name="Jungbluth S."/>
            <person name="Walsh D.A."/>
            <person name="Denef V.J."/>
            <person name="McMahon K.D."/>
            <person name="Konstantinidis K.T."/>
            <person name="Eloe-Fadrosh E.A."/>
            <person name="Kyrpides N.C."/>
            <person name="Woyke T."/>
        </authorList>
    </citation>
    <scope>NUCLEOTIDE SEQUENCE</scope>
    <source>
        <strain evidence="1">GVMAG-M-3300023174-141</strain>
    </source>
</reference>
<dbReference type="EMBL" id="MN739587">
    <property type="protein sequence ID" value="QHT14646.1"/>
    <property type="molecule type" value="Genomic_DNA"/>
</dbReference>
<organism evidence="1">
    <name type="scientific">viral metagenome</name>
    <dbReference type="NCBI Taxonomy" id="1070528"/>
    <lineage>
        <taxon>unclassified sequences</taxon>
        <taxon>metagenomes</taxon>
        <taxon>organismal metagenomes</taxon>
    </lineage>
</organism>
<proteinExistence type="predicted"/>
<dbReference type="AlphaFoldDB" id="A0A6C0DCB6"/>
<evidence type="ECO:0008006" key="2">
    <source>
        <dbReference type="Google" id="ProtNLM"/>
    </source>
</evidence>
<protein>
    <recommendedName>
        <fullName evidence="2">Glycosyltransferase</fullName>
    </recommendedName>
</protein>
<sequence>MESIDAILYINLKHRLDRKRHIIEEIHKFCKDDSKIHHIDAIYRNPGALGCGLSHIKALRYALDHPEWNTVLVLEDDFTFHSDSSDEINGSIRSIFKHAPRFDVGLFSYNHHYIRYVDTMNDSVKKVLFSQTTSSYMIRRHYIPDLLQNIQEATYDMERNGKTEKNCIDIYWTKIQPLGNWYALFPAIGYQYGNYSDIEGRVTGYGC</sequence>